<dbReference type="EMBL" id="LYXU01000002">
    <property type="protein sequence ID" value="OBS24735.1"/>
    <property type="molecule type" value="Genomic_DNA"/>
</dbReference>
<dbReference type="PANTHER" id="PTHR11895:SF151">
    <property type="entry name" value="GLUTAMYL-TRNA(GLN) AMIDOTRANSFERASE SUBUNIT A"/>
    <property type="match status" value="1"/>
</dbReference>
<dbReference type="PRINTS" id="PR00080">
    <property type="entry name" value="SDRFAMILY"/>
</dbReference>
<dbReference type="GO" id="GO:0003824">
    <property type="term" value="F:catalytic activity"/>
    <property type="evidence" value="ECO:0007669"/>
    <property type="project" value="InterPro"/>
</dbReference>
<sequence length="692" mass="75373">MSSTHAIYPSLRGKTVLITGGAEGIGSATVELFALQGCQVIFLDIAEDSAQKTIDRVISRSKDNNSPIKAPIFYKCSVADLPELQETVKNIQNKHGAIHVLVNNAAAAGNRARLTTENVTADDWDFNVNTNLRHVFFLTQAVIPAMKETGSGSIINLGSITWRIPAQGTPVYGACKAAIMGLTRTQSKEFGKHNIRINSVMPGAIATQRQRDEVLTPEYREEVMRGQSLQRDLEPEEVAKVIVFLGSDEASAVTGSSYVVDGASQALERLRSGDLTVEQYASSLLGRIEQRNEDVQAWAYLDSNSVLEQARALDKVPFEQRGPLHGLPVGIKDIILTKDMPTEYGSSIYKNDHPRIDAGPVMVLRHAGCLIFGKTTTTEFAASFIGPATRNAHSITHTPGGSSAGSGAAVADFQIPIALGSQTKGSIVRPASFNGVYGFKPTWHSITREGQKFCSPTVDTIGFFARSVTDFELIADAFSLHNDEESSFKELAGSKFAVCKPVQWHMAGEGTIKAMEKAVELLKAHGAEVEELNLGPEFEKVVEWHDVVVRLEGATSLLPEYNQARDQMDQVLARGVDERNNISRRTQLDAYDGLSALRPRFDKIAETYVAVLTPSVLDEAPEGLGNTGDPIFASPWTALHTPVVNIPGFRGRNNMPVSLSLVTARLRDRHLLKVSKVVGRLFEKEGGWIPRS</sequence>
<reference evidence="3 4" key="1">
    <citation type="submission" date="2016-06" db="EMBL/GenBank/DDBJ databases">
        <title>Living apart together: crosstalk between the core and supernumerary genomes in a fungal plant pathogen.</title>
        <authorList>
            <person name="Vanheule A."/>
            <person name="Audenaert K."/>
            <person name="Warris S."/>
            <person name="Van De Geest H."/>
            <person name="Schijlen E."/>
            <person name="Hofte M."/>
            <person name="De Saeger S."/>
            <person name="Haesaert G."/>
            <person name="Waalwijk C."/>
            <person name="Van Der Lee T."/>
        </authorList>
    </citation>
    <scope>NUCLEOTIDE SEQUENCE [LARGE SCALE GENOMIC DNA]</scope>
    <source>
        <strain evidence="3 4">2516</strain>
    </source>
</reference>
<comment type="caution">
    <text evidence="3">The sequence shown here is derived from an EMBL/GenBank/DDBJ whole genome shotgun (WGS) entry which is preliminary data.</text>
</comment>
<dbReference type="InterPro" id="IPR000120">
    <property type="entry name" value="Amidase"/>
</dbReference>
<keyword evidence="1" id="KW-0521">NADP</keyword>
<dbReference type="InterPro" id="IPR002347">
    <property type="entry name" value="SDR_fam"/>
</dbReference>
<dbReference type="Proteomes" id="UP000091967">
    <property type="component" value="Unassembled WGS sequence"/>
</dbReference>
<dbReference type="CDD" id="cd05233">
    <property type="entry name" value="SDR_c"/>
    <property type="match status" value="1"/>
</dbReference>
<dbReference type="InterPro" id="IPR023631">
    <property type="entry name" value="Amidase_dom"/>
</dbReference>
<dbReference type="AlphaFoldDB" id="A0A1B8AW33"/>
<dbReference type="Gene3D" id="3.40.50.720">
    <property type="entry name" value="NAD(P)-binding Rossmann-like Domain"/>
    <property type="match status" value="1"/>
</dbReference>
<dbReference type="InterPro" id="IPR036928">
    <property type="entry name" value="AS_sf"/>
</dbReference>
<feature type="domain" description="Amidase" evidence="2">
    <location>
        <begin position="283"/>
        <end position="672"/>
    </location>
</feature>
<dbReference type="PANTHER" id="PTHR11895">
    <property type="entry name" value="TRANSAMIDASE"/>
    <property type="match status" value="1"/>
</dbReference>
<proteinExistence type="predicted"/>
<name>A0A1B8AW33_FUSPO</name>
<accession>A0A1B8AW33</accession>
<evidence type="ECO:0000256" key="1">
    <source>
        <dbReference type="ARBA" id="ARBA00022857"/>
    </source>
</evidence>
<organism evidence="3 4">
    <name type="scientific">Fusarium poae</name>
    <dbReference type="NCBI Taxonomy" id="36050"/>
    <lineage>
        <taxon>Eukaryota</taxon>
        <taxon>Fungi</taxon>
        <taxon>Dikarya</taxon>
        <taxon>Ascomycota</taxon>
        <taxon>Pezizomycotina</taxon>
        <taxon>Sordariomycetes</taxon>
        <taxon>Hypocreomycetidae</taxon>
        <taxon>Hypocreales</taxon>
        <taxon>Nectriaceae</taxon>
        <taxon>Fusarium</taxon>
    </lineage>
</organism>
<dbReference type="Gene3D" id="3.90.1300.10">
    <property type="entry name" value="Amidase signature (AS) domain"/>
    <property type="match status" value="1"/>
</dbReference>
<dbReference type="STRING" id="36050.A0A1B8AW33"/>
<dbReference type="PRINTS" id="PR00081">
    <property type="entry name" value="GDHRDH"/>
</dbReference>
<dbReference type="InterPro" id="IPR036291">
    <property type="entry name" value="NAD(P)-bd_dom_sf"/>
</dbReference>
<dbReference type="SUPFAM" id="SSF75304">
    <property type="entry name" value="Amidase signature (AS) enzymes"/>
    <property type="match status" value="1"/>
</dbReference>
<evidence type="ECO:0000313" key="4">
    <source>
        <dbReference type="Proteomes" id="UP000091967"/>
    </source>
</evidence>
<gene>
    <name evidence="3" type="ORF">FPOA_05275</name>
</gene>
<protein>
    <recommendedName>
        <fullName evidence="2">Amidase domain-containing protein</fullName>
    </recommendedName>
</protein>
<dbReference type="InterPro" id="IPR020904">
    <property type="entry name" value="Sc_DH/Rdtase_CS"/>
</dbReference>
<dbReference type="FunFam" id="3.40.50.720:FF:000084">
    <property type="entry name" value="Short-chain dehydrogenase reductase"/>
    <property type="match status" value="1"/>
</dbReference>
<dbReference type="Pfam" id="PF13561">
    <property type="entry name" value="adh_short_C2"/>
    <property type="match status" value="1"/>
</dbReference>
<dbReference type="Pfam" id="PF01425">
    <property type="entry name" value="Amidase"/>
    <property type="match status" value="1"/>
</dbReference>
<evidence type="ECO:0000259" key="2">
    <source>
        <dbReference type="Pfam" id="PF01425"/>
    </source>
</evidence>
<dbReference type="SUPFAM" id="SSF51735">
    <property type="entry name" value="NAD(P)-binding Rossmann-fold domains"/>
    <property type="match status" value="1"/>
</dbReference>
<evidence type="ECO:0000313" key="3">
    <source>
        <dbReference type="EMBL" id="OBS24735.1"/>
    </source>
</evidence>
<dbReference type="PROSITE" id="PS00061">
    <property type="entry name" value="ADH_SHORT"/>
    <property type="match status" value="1"/>
</dbReference>
<keyword evidence="4" id="KW-1185">Reference proteome</keyword>